<keyword evidence="3" id="KW-1185">Reference proteome</keyword>
<reference evidence="2 3" key="1">
    <citation type="journal article" date="2019" name="Int. J. Syst. Evol. Microbiol.">
        <title>The Global Catalogue of Microorganisms (GCM) 10K type strain sequencing project: providing services to taxonomists for standard genome sequencing and annotation.</title>
        <authorList>
            <consortium name="The Broad Institute Genomics Platform"/>
            <consortium name="The Broad Institute Genome Sequencing Center for Infectious Disease"/>
            <person name="Wu L."/>
            <person name="Ma J."/>
        </authorList>
    </citation>
    <scope>NUCLEOTIDE SEQUENCE [LARGE SCALE GENOMIC DNA]</scope>
    <source>
        <strain evidence="2 3">JCM 14718</strain>
    </source>
</reference>
<dbReference type="EMBL" id="BAAANY010000031">
    <property type="protein sequence ID" value="GAA1707553.1"/>
    <property type="molecule type" value="Genomic_DNA"/>
</dbReference>
<accession>A0ABN2ILQ6</accession>
<organism evidence="2 3">
    <name type="scientific">Fodinicola feengrottensis</name>
    <dbReference type="NCBI Taxonomy" id="435914"/>
    <lineage>
        <taxon>Bacteria</taxon>
        <taxon>Bacillati</taxon>
        <taxon>Actinomycetota</taxon>
        <taxon>Actinomycetes</taxon>
        <taxon>Mycobacteriales</taxon>
        <taxon>Fodinicola</taxon>
    </lineage>
</organism>
<feature type="region of interest" description="Disordered" evidence="1">
    <location>
        <begin position="1"/>
        <end position="23"/>
    </location>
</feature>
<comment type="caution">
    <text evidence="2">The sequence shown here is derived from an EMBL/GenBank/DDBJ whole genome shotgun (WGS) entry which is preliminary data.</text>
</comment>
<feature type="compositionally biased region" description="Low complexity" evidence="1">
    <location>
        <begin position="54"/>
        <end position="68"/>
    </location>
</feature>
<proteinExistence type="predicted"/>
<evidence type="ECO:0000313" key="2">
    <source>
        <dbReference type="EMBL" id="GAA1707553.1"/>
    </source>
</evidence>
<evidence type="ECO:0000256" key="1">
    <source>
        <dbReference type="SAM" id="MobiDB-lite"/>
    </source>
</evidence>
<name>A0ABN2ILQ6_9ACTN</name>
<sequence length="96" mass="9560">MPPGGRRLDRVAKPPQKPGRPAAAVGDGLAAAAAGTRACVAGVVPEGHWDDPTAAAARAPSGRASAGPEPFGPRLGGVETSAYVLSVTQSRAGSYW</sequence>
<feature type="region of interest" description="Disordered" evidence="1">
    <location>
        <begin position="50"/>
        <end position="77"/>
    </location>
</feature>
<feature type="compositionally biased region" description="Basic and acidic residues" evidence="1">
    <location>
        <begin position="1"/>
        <end position="12"/>
    </location>
</feature>
<gene>
    <name evidence="2" type="ORF">GCM10009765_66270</name>
</gene>
<dbReference type="Proteomes" id="UP001500618">
    <property type="component" value="Unassembled WGS sequence"/>
</dbReference>
<protein>
    <submittedName>
        <fullName evidence="2">Uncharacterized protein</fullName>
    </submittedName>
</protein>
<evidence type="ECO:0000313" key="3">
    <source>
        <dbReference type="Proteomes" id="UP001500618"/>
    </source>
</evidence>